<evidence type="ECO:0000256" key="4">
    <source>
        <dbReference type="ARBA" id="ARBA00023125"/>
    </source>
</evidence>
<keyword evidence="11" id="KW-1185">Reference proteome</keyword>
<keyword evidence="5" id="KW-0804">Transcription</keyword>
<dbReference type="PANTHER" id="PTHR48111:SF22">
    <property type="entry name" value="REGULATOR OF RPOS"/>
    <property type="match status" value="1"/>
</dbReference>
<feature type="domain" description="Response regulatory" evidence="8">
    <location>
        <begin position="2"/>
        <end position="116"/>
    </location>
</feature>
<comment type="caution">
    <text evidence="10">The sequence shown here is derived from an EMBL/GenBank/DDBJ whole genome shotgun (WGS) entry which is preliminary data.</text>
</comment>
<evidence type="ECO:0000256" key="5">
    <source>
        <dbReference type="ARBA" id="ARBA00023163"/>
    </source>
</evidence>
<keyword evidence="2" id="KW-0902">Two-component regulatory system</keyword>
<dbReference type="InterPro" id="IPR001789">
    <property type="entry name" value="Sig_transdc_resp-reg_receiver"/>
</dbReference>
<name>A0A5R9PJU0_9GAMM</name>
<evidence type="ECO:0000313" key="10">
    <source>
        <dbReference type="EMBL" id="TLX23243.1"/>
    </source>
</evidence>
<dbReference type="Pfam" id="PF00486">
    <property type="entry name" value="Trans_reg_C"/>
    <property type="match status" value="1"/>
</dbReference>
<dbReference type="Gene3D" id="1.10.10.10">
    <property type="entry name" value="Winged helix-like DNA-binding domain superfamily/Winged helix DNA-binding domain"/>
    <property type="match status" value="1"/>
</dbReference>
<sequence length="222" mass="24422">MRVLLIEDQHDIAANIWDFLERRGHEMDHCADGVSGLARALRGDFDAIVLDVGLPRMDGLELCRRLREAGHGVPVLMLTARDTLDDKLRGFAEGADDYLVKPFAMAELEARIRALQRRGRPAAGEVAYAALAYDPRTLTARRDGRDIALTRLQGALLDALLREAPRIVPHARLIESAWGAGGADTAALQTQVYELRALIDRPFAQPLLQSVRGVGYRIVAPA</sequence>
<dbReference type="GO" id="GO:0006355">
    <property type="term" value="P:regulation of DNA-templated transcription"/>
    <property type="evidence" value="ECO:0007669"/>
    <property type="project" value="InterPro"/>
</dbReference>
<keyword evidence="3" id="KW-0805">Transcription regulation</keyword>
<dbReference type="EMBL" id="SROY01000001">
    <property type="protein sequence ID" value="TLX23243.1"/>
    <property type="molecule type" value="Genomic_DNA"/>
</dbReference>
<dbReference type="CDD" id="cd00383">
    <property type="entry name" value="trans_reg_C"/>
    <property type="match status" value="1"/>
</dbReference>
<keyword evidence="1 6" id="KW-0597">Phosphoprotein</keyword>
<evidence type="ECO:0000313" key="11">
    <source>
        <dbReference type="Proteomes" id="UP000308508"/>
    </source>
</evidence>
<dbReference type="STRING" id="1123377.GCA_000423885_00829"/>
<accession>A0A5R9PJU0</accession>
<dbReference type="GO" id="GO:0000156">
    <property type="term" value="F:phosphorelay response regulator activity"/>
    <property type="evidence" value="ECO:0007669"/>
    <property type="project" value="TreeGrafter"/>
</dbReference>
<dbReference type="Proteomes" id="UP000308508">
    <property type="component" value="Unassembled WGS sequence"/>
</dbReference>
<dbReference type="SUPFAM" id="SSF46894">
    <property type="entry name" value="C-terminal effector domain of the bipartite response regulators"/>
    <property type="match status" value="1"/>
</dbReference>
<dbReference type="GO" id="GO:0032993">
    <property type="term" value="C:protein-DNA complex"/>
    <property type="evidence" value="ECO:0007669"/>
    <property type="project" value="TreeGrafter"/>
</dbReference>
<keyword evidence="4 7" id="KW-0238">DNA-binding</keyword>
<dbReference type="Gene3D" id="3.40.50.2300">
    <property type="match status" value="1"/>
</dbReference>
<feature type="modified residue" description="4-aspartylphosphate" evidence="6">
    <location>
        <position position="51"/>
    </location>
</feature>
<dbReference type="InterPro" id="IPR036388">
    <property type="entry name" value="WH-like_DNA-bd_sf"/>
</dbReference>
<dbReference type="InterPro" id="IPR001867">
    <property type="entry name" value="OmpR/PhoB-type_DNA-bd"/>
</dbReference>
<dbReference type="SMART" id="SM00448">
    <property type="entry name" value="REC"/>
    <property type="match status" value="1"/>
</dbReference>
<evidence type="ECO:0000259" key="8">
    <source>
        <dbReference type="PROSITE" id="PS50110"/>
    </source>
</evidence>
<evidence type="ECO:0000259" key="9">
    <source>
        <dbReference type="PROSITE" id="PS51755"/>
    </source>
</evidence>
<evidence type="ECO:0000256" key="1">
    <source>
        <dbReference type="ARBA" id="ARBA00022553"/>
    </source>
</evidence>
<evidence type="ECO:0000256" key="7">
    <source>
        <dbReference type="PROSITE-ProRule" id="PRU01091"/>
    </source>
</evidence>
<dbReference type="GO" id="GO:0000976">
    <property type="term" value="F:transcription cis-regulatory region binding"/>
    <property type="evidence" value="ECO:0007669"/>
    <property type="project" value="TreeGrafter"/>
</dbReference>
<dbReference type="InterPro" id="IPR039420">
    <property type="entry name" value="WalR-like"/>
</dbReference>
<reference evidence="10 11" key="1">
    <citation type="submission" date="2019-04" db="EMBL/GenBank/DDBJ databases">
        <authorList>
            <person name="Grouzdev D.S."/>
            <person name="Nazina T.N."/>
        </authorList>
    </citation>
    <scope>NUCLEOTIDE SEQUENCE [LARGE SCALE GENOMIC DNA]</scope>
    <source>
        <strain evidence="10 11">SHC 3-19</strain>
    </source>
</reference>
<evidence type="ECO:0000256" key="2">
    <source>
        <dbReference type="ARBA" id="ARBA00023012"/>
    </source>
</evidence>
<dbReference type="GO" id="GO:0005829">
    <property type="term" value="C:cytosol"/>
    <property type="evidence" value="ECO:0007669"/>
    <property type="project" value="TreeGrafter"/>
</dbReference>
<protein>
    <submittedName>
        <fullName evidence="10">Response regulator transcription factor</fullName>
    </submittedName>
</protein>
<proteinExistence type="predicted"/>
<dbReference type="InterPro" id="IPR016032">
    <property type="entry name" value="Sig_transdc_resp-reg_C-effctor"/>
</dbReference>
<dbReference type="Pfam" id="PF00072">
    <property type="entry name" value="Response_reg"/>
    <property type="match status" value="1"/>
</dbReference>
<dbReference type="PROSITE" id="PS50110">
    <property type="entry name" value="RESPONSE_REGULATORY"/>
    <property type="match status" value="1"/>
</dbReference>
<dbReference type="Gene3D" id="6.10.250.690">
    <property type="match status" value="1"/>
</dbReference>
<dbReference type="PROSITE" id="PS51755">
    <property type="entry name" value="OMPR_PHOB"/>
    <property type="match status" value="1"/>
</dbReference>
<evidence type="ECO:0000256" key="6">
    <source>
        <dbReference type="PROSITE-ProRule" id="PRU00169"/>
    </source>
</evidence>
<organism evidence="10 11">
    <name type="scientific">Thermomonas fusca</name>
    <dbReference type="NCBI Taxonomy" id="215690"/>
    <lineage>
        <taxon>Bacteria</taxon>
        <taxon>Pseudomonadati</taxon>
        <taxon>Pseudomonadota</taxon>
        <taxon>Gammaproteobacteria</taxon>
        <taxon>Lysobacterales</taxon>
        <taxon>Lysobacteraceae</taxon>
        <taxon>Thermomonas</taxon>
    </lineage>
</organism>
<dbReference type="InterPro" id="IPR011006">
    <property type="entry name" value="CheY-like_superfamily"/>
</dbReference>
<dbReference type="PANTHER" id="PTHR48111">
    <property type="entry name" value="REGULATOR OF RPOS"/>
    <property type="match status" value="1"/>
</dbReference>
<dbReference type="AlphaFoldDB" id="A0A5R9PJU0"/>
<dbReference type="FunFam" id="3.40.50.2300:FF:000002">
    <property type="entry name" value="DNA-binding response regulator PhoP"/>
    <property type="match status" value="1"/>
</dbReference>
<feature type="DNA-binding region" description="OmpR/PhoB-type" evidence="7">
    <location>
        <begin position="123"/>
        <end position="220"/>
    </location>
</feature>
<evidence type="ECO:0000256" key="3">
    <source>
        <dbReference type="ARBA" id="ARBA00023015"/>
    </source>
</evidence>
<dbReference type="SMART" id="SM00862">
    <property type="entry name" value="Trans_reg_C"/>
    <property type="match status" value="1"/>
</dbReference>
<gene>
    <name evidence="10" type="ORF">E5S66_00910</name>
</gene>
<feature type="domain" description="OmpR/PhoB-type" evidence="9">
    <location>
        <begin position="123"/>
        <end position="220"/>
    </location>
</feature>
<dbReference type="SUPFAM" id="SSF52172">
    <property type="entry name" value="CheY-like"/>
    <property type="match status" value="1"/>
</dbReference>